<dbReference type="AlphaFoldDB" id="A0AAV9TWR2"/>
<protein>
    <submittedName>
        <fullName evidence="1">Uncharacterized protein</fullName>
    </submittedName>
</protein>
<dbReference type="EMBL" id="JASAOK010000001">
    <property type="protein sequence ID" value="KAK6226469.1"/>
    <property type="molecule type" value="Genomic_DNA"/>
</dbReference>
<evidence type="ECO:0000313" key="1">
    <source>
        <dbReference type="EMBL" id="KAK6226469.1"/>
    </source>
</evidence>
<evidence type="ECO:0000313" key="2">
    <source>
        <dbReference type="Proteomes" id="UP001327957"/>
    </source>
</evidence>
<accession>A0AAV9TWR2</accession>
<sequence length="134" mass="14794">MSSPKESLGQWVEKWNDLVFYQPDDELSAKTIEDTLDAAATVKINHDVHDFNGLADGVKWFRTAIETTLDSNQELVAWDAPDGLGGSVAHLSTFTSKDKTSGKVVKKKSLITTIVKGIDGKRKVSELIEVEIEF</sequence>
<reference evidence="1 2" key="1">
    <citation type="submission" date="2023-04" db="EMBL/GenBank/DDBJ databases">
        <title>Colletotrichum tabacum stain YC1 causing leaf anthracnose on Nicotiana tabacum(L.) cv.</title>
        <authorList>
            <person name="Ji Z."/>
            <person name="Wang M."/>
            <person name="Zhang J."/>
            <person name="Wang N."/>
            <person name="Zhou Z."/>
        </authorList>
    </citation>
    <scope>NUCLEOTIDE SEQUENCE [LARGE SCALE GENOMIC DNA]</scope>
    <source>
        <strain evidence="1 2">YC1</strain>
    </source>
</reference>
<proteinExistence type="predicted"/>
<name>A0AAV9TWR2_9PEZI</name>
<comment type="caution">
    <text evidence="1">The sequence shown here is derived from an EMBL/GenBank/DDBJ whole genome shotgun (WGS) entry which is preliminary data.</text>
</comment>
<organism evidence="1 2">
    <name type="scientific">Colletotrichum tabaci</name>
    <dbReference type="NCBI Taxonomy" id="1209068"/>
    <lineage>
        <taxon>Eukaryota</taxon>
        <taxon>Fungi</taxon>
        <taxon>Dikarya</taxon>
        <taxon>Ascomycota</taxon>
        <taxon>Pezizomycotina</taxon>
        <taxon>Sordariomycetes</taxon>
        <taxon>Hypocreomycetidae</taxon>
        <taxon>Glomerellales</taxon>
        <taxon>Glomerellaceae</taxon>
        <taxon>Colletotrichum</taxon>
        <taxon>Colletotrichum destructivum species complex</taxon>
    </lineage>
</organism>
<dbReference type="Proteomes" id="UP001327957">
    <property type="component" value="Unassembled WGS sequence"/>
</dbReference>
<gene>
    <name evidence="1" type="ORF">QIS74_00024</name>
</gene>
<keyword evidence="2" id="KW-1185">Reference proteome</keyword>